<gene>
    <name evidence="2" type="ORF">MNBD_GAMMA05-1730</name>
</gene>
<dbReference type="InterPro" id="IPR022935">
    <property type="entry name" value="ClpS"/>
</dbReference>
<dbReference type="PANTHER" id="PTHR33473:SF19">
    <property type="entry name" value="ATP-DEPENDENT CLP PROTEASE ADAPTER PROTEIN CLPS"/>
    <property type="match status" value="1"/>
</dbReference>
<proteinExistence type="inferred from homology"/>
<dbReference type="Pfam" id="PF02617">
    <property type="entry name" value="ClpS"/>
    <property type="match status" value="1"/>
</dbReference>
<dbReference type="Gene3D" id="3.30.1390.10">
    <property type="match status" value="1"/>
</dbReference>
<feature type="domain" description="Adaptor protein ClpS core" evidence="1">
    <location>
        <begin position="51"/>
        <end position="130"/>
    </location>
</feature>
<name>A0A3B0WGN2_9ZZZZ</name>
<protein>
    <submittedName>
        <fullName evidence="2">ATP-dependent Clp protease adaptor protein ClpS</fullName>
    </submittedName>
</protein>
<dbReference type="EMBL" id="UOFE01000047">
    <property type="protein sequence ID" value="VAW55188.1"/>
    <property type="molecule type" value="Genomic_DNA"/>
</dbReference>
<dbReference type="AlphaFoldDB" id="A0A3B0WGN2"/>
<dbReference type="SUPFAM" id="SSF54736">
    <property type="entry name" value="ClpS-like"/>
    <property type="match status" value="1"/>
</dbReference>
<dbReference type="PANTHER" id="PTHR33473">
    <property type="entry name" value="ATP-DEPENDENT CLP PROTEASE ADAPTER PROTEIN CLPS1, CHLOROPLASTIC"/>
    <property type="match status" value="1"/>
</dbReference>
<dbReference type="NCBIfam" id="NF000672">
    <property type="entry name" value="PRK00033.1-5"/>
    <property type="match status" value="1"/>
</dbReference>
<reference evidence="2" key="1">
    <citation type="submission" date="2018-06" db="EMBL/GenBank/DDBJ databases">
        <authorList>
            <person name="Zhirakovskaya E."/>
        </authorList>
    </citation>
    <scope>NUCLEOTIDE SEQUENCE</scope>
</reference>
<organism evidence="2">
    <name type="scientific">hydrothermal vent metagenome</name>
    <dbReference type="NCBI Taxonomy" id="652676"/>
    <lineage>
        <taxon>unclassified sequences</taxon>
        <taxon>metagenomes</taxon>
        <taxon>ecological metagenomes</taxon>
    </lineage>
</organism>
<dbReference type="GO" id="GO:0006508">
    <property type="term" value="P:proteolysis"/>
    <property type="evidence" value="ECO:0007669"/>
    <property type="project" value="UniProtKB-KW"/>
</dbReference>
<keyword evidence="2" id="KW-0645">Protease</keyword>
<dbReference type="GO" id="GO:0030163">
    <property type="term" value="P:protein catabolic process"/>
    <property type="evidence" value="ECO:0007669"/>
    <property type="project" value="InterPro"/>
</dbReference>
<evidence type="ECO:0000313" key="2">
    <source>
        <dbReference type="EMBL" id="VAW55188.1"/>
    </source>
</evidence>
<keyword evidence="2" id="KW-0378">Hydrolase</keyword>
<accession>A0A3B0WGN2</accession>
<sequence>MFPVLEKSNSLFYTEGRGMSNHIKCGDDWEHDAFNDVEGDLALEEAKPKLKPPKQYKVIVMNDDYTPMEFVVEVLMTFFSMDESKAARVMMSVHTKGKGICGTFSHQIAETKVDQVNEFSRINQHPLMCTMEEA</sequence>
<dbReference type="FunFam" id="3.30.1390.10:FF:000002">
    <property type="entry name" value="ATP-dependent Clp protease adapter protein ClpS"/>
    <property type="match status" value="1"/>
</dbReference>
<dbReference type="GO" id="GO:0008233">
    <property type="term" value="F:peptidase activity"/>
    <property type="evidence" value="ECO:0007669"/>
    <property type="project" value="UniProtKB-KW"/>
</dbReference>
<dbReference type="InterPro" id="IPR003769">
    <property type="entry name" value="ClpS_core"/>
</dbReference>
<dbReference type="HAMAP" id="MF_00302">
    <property type="entry name" value="ClpS"/>
    <property type="match status" value="1"/>
</dbReference>
<dbReference type="InterPro" id="IPR014719">
    <property type="entry name" value="Ribosomal_bL12_C/ClpS-like"/>
</dbReference>
<evidence type="ECO:0000259" key="1">
    <source>
        <dbReference type="Pfam" id="PF02617"/>
    </source>
</evidence>